<reference evidence="1 2" key="1">
    <citation type="journal article" date="2022" name="New Phytol.">
        <title>Ecological generalism drives hyperdiversity of secondary metabolite gene clusters in xylarialean endophytes.</title>
        <authorList>
            <person name="Franco M.E.E."/>
            <person name="Wisecaver J.H."/>
            <person name="Arnold A.E."/>
            <person name="Ju Y.M."/>
            <person name="Slot J.C."/>
            <person name="Ahrendt S."/>
            <person name="Moore L.P."/>
            <person name="Eastman K.E."/>
            <person name="Scott K."/>
            <person name="Konkel Z."/>
            <person name="Mondo S.J."/>
            <person name="Kuo A."/>
            <person name="Hayes R.D."/>
            <person name="Haridas S."/>
            <person name="Andreopoulos B."/>
            <person name="Riley R."/>
            <person name="LaButti K."/>
            <person name="Pangilinan J."/>
            <person name="Lipzen A."/>
            <person name="Amirebrahimi M."/>
            <person name="Yan J."/>
            <person name="Adam C."/>
            <person name="Keymanesh K."/>
            <person name="Ng V."/>
            <person name="Louie K."/>
            <person name="Northen T."/>
            <person name="Drula E."/>
            <person name="Henrissat B."/>
            <person name="Hsieh H.M."/>
            <person name="Youens-Clark K."/>
            <person name="Lutzoni F."/>
            <person name="Miadlikowska J."/>
            <person name="Eastwood D.C."/>
            <person name="Hamelin R.C."/>
            <person name="Grigoriev I.V."/>
            <person name="U'Ren J.M."/>
        </authorList>
    </citation>
    <scope>NUCLEOTIDE SEQUENCE [LARGE SCALE GENOMIC DNA]</scope>
    <source>
        <strain evidence="1 2">ER1909</strain>
    </source>
</reference>
<proteinExistence type="predicted"/>
<evidence type="ECO:0000313" key="2">
    <source>
        <dbReference type="Proteomes" id="UP001497680"/>
    </source>
</evidence>
<dbReference type="EMBL" id="MU394282">
    <property type="protein sequence ID" value="KAI6092838.1"/>
    <property type="molecule type" value="Genomic_DNA"/>
</dbReference>
<organism evidence="1 2">
    <name type="scientific">Hypoxylon rubiginosum</name>
    <dbReference type="NCBI Taxonomy" id="110542"/>
    <lineage>
        <taxon>Eukaryota</taxon>
        <taxon>Fungi</taxon>
        <taxon>Dikarya</taxon>
        <taxon>Ascomycota</taxon>
        <taxon>Pezizomycotina</taxon>
        <taxon>Sordariomycetes</taxon>
        <taxon>Xylariomycetidae</taxon>
        <taxon>Xylariales</taxon>
        <taxon>Hypoxylaceae</taxon>
        <taxon>Hypoxylon</taxon>
    </lineage>
</organism>
<comment type="caution">
    <text evidence="1">The sequence shown here is derived from an EMBL/GenBank/DDBJ whole genome shotgun (WGS) entry which is preliminary data.</text>
</comment>
<accession>A0ACC0DJV0</accession>
<keyword evidence="2" id="KW-1185">Reference proteome</keyword>
<dbReference type="Proteomes" id="UP001497680">
    <property type="component" value="Unassembled WGS sequence"/>
</dbReference>
<evidence type="ECO:0000313" key="1">
    <source>
        <dbReference type="EMBL" id="KAI6092838.1"/>
    </source>
</evidence>
<protein>
    <submittedName>
        <fullName evidence="1">WD domain-containing protein</fullName>
    </submittedName>
</protein>
<gene>
    <name evidence="1" type="ORF">F4821DRAFT_223400</name>
</gene>
<name>A0ACC0DJV0_9PEZI</name>
<sequence>MASTPSNRLKLTPSNSPYLPYPARSPLRGRAPVEPRLSLKRVVGTTCASPTGFDVVNSSFAYIAGGAVVVVDVNGADYTQRFYRARPTALPVYNTPPLPYSPSTPTPTPKANDSRNRISLRESTFGSHDWSDSPTSGKTWTSRERIKAATCLALSKEGRFLAVGETGYSPRVLIFSLEDNSSDTPLVSISEHAHGVKAVAWSPDSKYLASLGAANDGFLYIWRIDTKTGAAKLFQQNRCTSFIRGMIWVGNNLITLGVRHIKVWRVEEGQSTSPVKQRFIGEASATPQPHQKTLPGRNVLLGNMIEATFSCATAIDDTKAIICSETGDVCLFDDTDRQMKLTHVLESGFVTTCVAIRGNVVHLGGKSGNLATLDLASFVKCSPDCLLTSLGSFAGLFAIGFLEENMVTVDSKRSIYIWGFEEPSGQLDLKSPIPIPGHQDSILGVEALGRPNASGADFYSWSGSGQIILWDGEGKIKCSFQAPLEEACFEDESDLVNQLTLVRATDCGRFFVTGDKLGVVKIIDFSTLECVSSMKAHSSDCQFITTYEDKSKFLIATCGRDRTTQLFHKTAEGQFEHFQTLEFAARVVQVLIPSADRVITCSLDRSLQIHDLVTKDGEPDVMAAIPSKTLPLKVSPSSMTMGVDGKSLFVSLLDRSICLYDLESGKITNTFKCIDESGAESVILDSLTARPATDREPSFLLGISNTDKSIRIYDAQTGTFLDREWGHTEAINGVALVEGNGGKRKVVSVGSDGTIMIWELELQDPSWGSATRDPSPVKDGSAISRPTLRRVLSKAELAEFQRSSPSGGRRSPPRTLTKRRSIYSMSTAASSSRTLVSGLQASPALAIAEDTPTRRPSGDSRCTSPPASPKARVRRRPSLPALNSTKTKSTSNLRGFGSLNMATESACRVLRAYRKKLSSTDPIGQEVLAELDQELRLTAVALGDRATRSKAMSDTMLNGLLDQYSERLVALLDEKLQLNYRPSSDQEPESPKSPKSPRRRTGSSGADSSSGSTTT</sequence>